<dbReference type="AlphaFoldDB" id="A0A4Q4J9A7"/>
<evidence type="ECO:0000256" key="2">
    <source>
        <dbReference type="ARBA" id="ARBA00009399"/>
    </source>
</evidence>
<feature type="transmembrane region" description="Helical" evidence="6">
    <location>
        <begin position="12"/>
        <end position="34"/>
    </location>
</feature>
<evidence type="ECO:0000256" key="5">
    <source>
        <dbReference type="ARBA" id="ARBA00023136"/>
    </source>
</evidence>
<name>A0A4Q4J9A7_9SPHN</name>
<organism evidence="8 9">
    <name type="scientific">Sphingobium indicum</name>
    <dbReference type="NCBI Taxonomy" id="332055"/>
    <lineage>
        <taxon>Bacteria</taxon>
        <taxon>Pseudomonadati</taxon>
        <taxon>Pseudomonadota</taxon>
        <taxon>Alphaproteobacteria</taxon>
        <taxon>Sphingomonadales</taxon>
        <taxon>Sphingomonadaceae</taxon>
        <taxon>Sphingobium</taxon>
    </lineage>
</organism>
<evidence type="ECO:0000256" key="6">
    <source>
        <dbReference type="SAM" id="Phobius"/>
    </source>
</evidence>
<feature type="domain" description="GtrA/DPMS transmembrane" evidence="7">
    <location>
        <begin position="16"/>
        <end position="130"/>
    </location>
</feature>
<reference evidence="8 9" key="1">
    <citation type="submission" date="2019-02" db="EMBL/GenBank/DDBJ databases">
        <authorList>
            <person name="Feng G."/>
        </authorList>
    </citation>
    <scope>NUCLEOTIDE SEQUENCE [LARGE SCALE GENOMIC DNA]</scope>
    <source>
        <strain evidence="8 9">DSM 26779</strain>
    </source>
</reference>
<evidence type="ECO:0000256" key="4">
    <source>
        <dbReference type="ARBA" id="ARBA00022989"/>
    </source>
</evidence>
<comment type="subcellular location">
    <subcellularLocation>
        <location evidence="1">Membrane</location>
        <topology evidence="1">Multi-pass membrane protein</topology>
    </subcellularLocation>
</comment>
<keyword evidence="4 6" id="KW-1133">Transmembrane helix</keyword>
<feature type="transmembrane region" description="Helical" evidence="6">
    <location>
        <begin position="40"/>
        <end position="59"/>
    </location>
</feature>
<comment type="similarity">
    <text evidence="2">Belongs to the GtrA family.</text>
</comment>
<evidence type="ECO:0000313" key="9">
    <source>
        <dbReference type="Proteomes" id="UP000292734"/>
    </source>
</evidence>
<dbReference type="GO" id="GO:0005886">
    <property type="term" value="C:plasma membrane"/>
    <property type="evidence" value="ECO:0007669"/>
    <property type="project" value="TreeGrafter"/>
</dbReference>
<feature type="transmembrane region" description="Helical" evidence="6">
    <location>
        <begin position="80"/>
        <end position="104"/>
    </location>
</feature>
<gene>
    <name evidence="8" type="ORF">EWH08_00105</name>
</gene>
<dbReference type="InterPro" id="IPR051401">
    <property type="entry name" value="GtrA_CellWall_Glycosyl"/>
</dbReference>
<dbReference type="PANTHER" id="PTHR38459">
    <property type="entry name" value="PROPHAGE BACTOPRENOL-LINKED GLUCOSE TRANSLOCASE HOMOLOG"/>
    <property type="match status" value="1"/>
</dbReference>
<feature type="transmembrane region" description="Helical" evidence="6">
    <location>
        <begin position="110"/>
        <end position="129"/>
    </location>
</feature>
<evidence type="ECO:0000313" key="8">
    <source>
        <dbReference type="EMBL" id="RYM02964.1"/>
    </source>
</evidence>
<evidence type="ECO:0000256" key="3">
    <source>
        <dbReference type="ARBA" id="ARBA00022692"/>
    </source>
</evidence>
<evidence type="ECO:0000259" key="7">
    <source>
        <dbReference type="Pfam" id="PF04138"/>
    </source>
</evidence>
<proteinExistence type="inferred from homology"/>
<dbReference type="EMBL" id="SEOM01000001">
    <property type="protein sequence ID" value="RYM02964.1"/>
    <property type="molecule type" value="Genomic_DNA"/>
</dbReference>
<dbReference type="GO" id="GO:0000271">
    <property type="term" value="P:polysaccharide biosynthetic process"/>
    <property type="evidence" value="ECO:0007669"/>
    <property type="project" value="InterPro"/>
</dbReference>
<sequence>MMRALCKHFRRAAFVRFAINGGGVALVAVATYYLCAVILGWAPLLANFTAYVTQLVLGYQMHRIYSFRQGGANFASMARYILMSVSAFALNSLWVWLLTGLLGLASWTPIILMVAATPVMTFIVARHWVFRAN</sequence>
<comment type="caution">
    <text evidence="8">The sequence shown here is derived from an EMBL/GenBank/DDBJ whole genome shotgun (WGS) entry which is preliminary data.</text>
</comment>
<dbReference type="InterPro" id="IPR007267">
    <property type="entry name" value="GtrA_DPMS_TM"/>
</dbReference>
<keyword evidence="5 6" id="KW-0472">Membrane</keyword>
<evidence type="ECO:0000256" key="1">
    <source>
        <dbReference type="ARBA" id="ARBA00004141"/>
    </source>
</evidence>
<dbReference type="PANTHER" id="PTHR38459:SF1">
    <property type="entry name" value="PROPHAGE BACTOPRENOL-LINKED GLUCOSE TRANSLOCASE HOMOLOG"/>
    <property type="match status" value="1"/>
</dbReference>
<keyword evidence="3 6" id="KW-0812">Transmembrane</keyword>
<dbReference type="Pfam" id="PF04138">
    <property type="entry name" value="GtrA_DPMS_TM"/>
    <property type="match status" value="1"/>
</dbReference>
<dbReference type="RefSeq" id="WP_129965268.1">
    <property type="nucleotide sequence ID" value="NZ_JACBZE010000001.1"/>
</dbReference>
<dbReference type="Proteomes" id="UP000292734">
    <property type="component" value="Unassembled WGS sequence"/>
</dbReference>
<accession>A0A4Q4J9A7</accession>
<protein>
    <submittedName>
        <fullName evidence="8">GtrA family protein</fullName>
    </submittedName>
</protein>